<dbReference type="CDD" id="cd04095">
    <property type="entry name" value="CysN_NoDQ_III"/>
    <property type="match status" value="1"/>
</dbReference>
<gene>
    <name evidence="9 11" type="primary">cysN</name>
    <name evidence="11" type="ORF">FH971_03405</name>
</gene>
<evidence type="ECO:0000256" key="7">
    <source>
        <dbReference type="ARBA" id="ARBA00055271"/>
    </source>
</evidence>
<organism evidence="11 12">
    <name type="scientific">Shewanella polaris</name>
    <dbReference type="NCBI Taxonomy" id="2588449"/>
    <lineage>
        <taxon>Bacteria</taxon>
        <taxon>Pseudomonadati</taxon>
        <taxon>Pseudomonadota</taxon>
        <taxon>Gammaproteobacteria</taxon>
        <taxon>Alteromonadales</taxon>
        <taxon>Shewanellaceae</taxon>
        <taxon>Shewanella</taxon>
    </lineage>
</organism>
<keyword evidence="6 9" id="KW-0342">GTP-binding</keyword>
<dbReference type="GO" id="GO:0070814">
    <property type="term" value="P:hydrogen sulfide biosynthetic process"/>
    <property type="evidence" value="ECO:0007669"/>
    <property type="project" value="UniProtKB-UniRule"/>
</dbReference>
<dbReference type="PROSITE" id="PS00301">
    <property type="entry name" value="G_TR_1"/>
    <property type="match status" value="1"/>
</dbReference>
<dbReference type="AlphaFoldDB" id="A0A4Y5YBN9"/>
<comment type="similarity">
    <text evidence="9">Belongs to the TRAFAC class translation factor GTPase superfamily. Classic translation factor GTPase family. CysN/NodQ subfamily.</text>
</comment>
<dbReference type="GO" id="GO:0005525">
    <property type="term" value="F:GTP binding"/>
    <property type="evidence" value="ECO:0007669"/>
    <property type="project" value="UniProtKB-UniRule"/>
</dbReference>
<name>A0A4Y5YBN9_9GAMM</name>
<dbReference type="InterPro" id="IPR027417">
    <property type="entry name" value="P-loop_NTPase"/>
</dbReference>
<dbReference type="FunFam" id="2.40.30.10:FF:000027">
    <property type="entry name" value="Sulfate adenylyltransferase subunit 1"/>
    <property type="match status" value="1"/>
</dbReference>
<proteinExistence type="inferred from homology"/>
<dbReference type="GO" id="GO:0003924">
    <property type="term" value="F:GTPase activity"/>
    <property type="evidence" value="ECO:0007669"/>
    <property type="project" value="InterPro"/>
</dbReference>
<dbReference type="FunFam" id="3.40.50.300:FF:000119">
    <property type="entry name" value="Sulfate adenylyltransferase subunit 1"/>
    <property type="match status" value="1"/>
</dbReference>
<dbReference type="PROSITE" id="PS51722">
    <property type="entry name" value="G_TR_2"/>
    <property type="match status" value="1"/>
</dbReference>
<evidence type="ECO:0000313" key="11">
    <source>
        <dbReference type="EMBL" id="QDE30104.1"/>
    </source>
</evidence>
<comment type="subunit">
    <text evidence="8">Heterodimer composed of CysD, the smaller subunit, and CysNC.</text>
</comment>
<dbReference type="Proteomes" id="UP000319809">
    <property type="component" value="Chromosome"/>
</dbReference>
<dbReference type="InterPro" id="IPR005225">
    <property type="entry name" value="Small_GTP-bd"/>
</dbReference>
<evidence type="ECO:0000256" key="1">
    <source>
        <dbReference type="ARBA" id="ARBA00005048"/>
    </source>
</evidence>
<evidence type="ECO:0000256" key="6">
    <source>
        <dbReference type="ARBA" id="ARBA00023134"/>
    </source>
</evidence>
<dbReference type="InterPro" id="IPR000795">
    <property type="entry name" value="T_Tr_GTP-bd_dom"/>
</dbReference>
<dbReference type="GO" id="GO:0004781">
    <property type="term" value="F:sulfate adenylyltransferase (ATP) activity"/>
    <property type="evidence" value="ECO:0007669"/>
    <property type="project" value="UniProtKB-UniRule"/>
</dbReference>
<dbReference type="GO" id="GO:0005524">
    <property type="term" value="F:ATP binding"/>
    <property type="evidence" value="ECO:0007669"/>
    <property type="project" value="UniProtKB-KW"/>
</dbReference>
<dbReference type="UniPathway" id="UPA00140">
    <property type="reaction ID" value="UER00204"/>
</dbReference>
<keyword evidence="5 9" id="KW-0067">ATP-binding</keyword>
<dbReference type="PANTHER" id="PTHR23115">
    <property type="entry name" value="TRANSLATION FACTOR"/>
    <property type="match status" value="1"/>
</dbReference>
<dbReference type="KEGG" id="spol:FH971_03405"/>
<dbReference type="RefSeq" id="WP_140233364.1">
    <property type="nucleotide sequence ID" value="NZ_CP041036.1"/>
</dbReference>
<keyword evidence="12" id="KW-1185">Reference proteome</keyword>
<keyword evidence="2 9" id="KW-0808">Transferase</keyword>
<accession>A0A4Y5YBN9</accession>
<evidence type="ECO:0000256" key="9">
    <source>
        <dbReference type="HAMAP-Rule" id="MF_00062"/>
    </source>
</evidence>
<dbReference type="InterPro" id="IPR041757">
    <property type="entry name" value="CysN_GTP-bd"/>
</dbReference>
<dbReference type="InterPro" id="IPR044139">
    <property type="entry name" value="CysN_NoDQ_III"/>
</dbReference>
<dbReference type="InterPro" id="IPR054696">
    <property type="entry name" value="GTP-eEF1A_C"/>
</dbReference>
<dbReference type="SUPFAM" id="SSF50447">
    <property type="entry name" value="Translation proteins"/>
    <property type="match status" value="1"/>
</dbReference>
<feature type="binding site" evidence="9">
    <location>
        <begin position="118"/>
        <end position="122"/>
    </location>
    <ligand>
        <name>GTP</name>
        <dbReference type="ChEBI" id="CHEBI:37565"/>
    </ligand>
</feature>
<dbReference type="Gene3D" id="2.40.30.10">
    <property type="entry name" value="Translation factors"/>
    <property type="match status" value="2"/>
</dbReference>
<feature type="binding site" evidence="9">
    <location>
        <begin position="173"/>
        <end position="176"/>
    </location>
    <ligand>
        <name>GTP</name>
        <dbReference type="ChEBI" id="CHEBI:37565"/>
    </ligand>
</feature>
<evidence type="ECO:0000256" key="3">
    <source>
        <dbReference type="ARBA" id="ARBA00022695"/>
    </source>
</evidence>
<dbReference type="NCBIfam" id="TIGR02034">
    <property type="entry name" value="CysN"/>
    <property type="match status" value="1"/>
</dbReference>
<dbReference type="SUPFAM" id="SSF52540">
    <property type="entry name" value="P-loop containing nucleoside triphosphate hydrolases"/>
    <property type="match status" value="1"/>
</dbReference>
<keyword evidence="3 9" id="KW-0548">Nucleotidyltransferase</keyword>
<dbReference type="InterPro" id="IPR009000">
    <property type="entry name" value="Transl_B-barrel_sf"/>
</dbReference>
<evidence type="ECO:0000259" key="10">
    <source>
        <dbReference type="PROSITE" id="PS51722"/>
    </source>
</evidence>
<dbReference type="NCBIfam" id="TIGR00231">
    <property type="entry name" value="small_GTP"/>
    <property type="match status" value="1"/>
</dbReference>
<dbReference type="InterPro" id="IPR050100">
    <property type="entry name" value="TRAFAC_GTPase_members"/>
</dbReference>
<evidence type="ECO:0000256" key="5">
    <source>
        <dbReference type="ARBA" id="ARBA00022840"/>
    </source>
</evidence>
<comment type="catalytic activity">
    <reaction evidence="9">
        <text>sulfate + ATP + H(+) = adenosine 5'-phosphosulfate + diphosphate</text>
        <dbReference type="Rhea" id="RHEA:18133"/>
        <dbReference type="ChEBI" id="CHEBI:15378"/>
        <dbReference type="ChEBI" id="CHEBI:16189"/>
        <dbReference type="ChEBI" id="CHEBI:30616"/>
        <dbReference type="ChEBI" id="CHEBI:33019"/>
        <dbReference type="ChEBI" id="CHEBI:58243"/>
        <dbReference type="EC" id="2.7.7.4"/>
    </reaction>
</comment>
<dbReference type="HAMAP" id="MF_00062">
    <property type="entry name" value="Sulf_adenylyltr_sub1"/>
    <property type="match status" value="1"/>
</dbReference>
<dbReference type="GO" id="GO:0000103">
    <property type="term" value="P:sulfate assimilation"/>
    <property type="evidence" value="ECO:0007669"/>
    <property type="project" value="UniProtKB-UniRule"/>
</dbReference>
<evidence type="ECO:0000313" key="12">
    <source>
        <dbReference type="Proteomes" id="UP000319809"/>
    </source>
</evidence>
<keyword evidence="4 9" id="KW-0547">Nucleotide-binding</keyword>
<dbReference type="PRINTS" id="PR00315">
    <property type="entry name" value="ELONGATNFCT"/>
</dbReference>
<comment type="function">
    <text evidence="7 9">With CysD forms the ATP sulfurylase (ATPS) that catalyzes the adenylation of sulfate producing adenosine 5'-phosphosulfate (APS) and diphosphate, the first enzymatic step in sulfur assimilation pathway. APS synthesis involves the formation of a high-energy phosphoric-sulfuric acid anhydride bond driven by GTP hydrolysis by CysN coupled to ATP hydrolysis by CysD.</text>
</comment>
<reference evidence="11 12" key="1">
    <citation type="submission" date="2019-06" db="EMBL/GenBank/DDBJ databases">
        <title>The genome of Shewanella sp. SM1901.</title>
        <authorList>
            <person name="Cha Q."/>
        </authorList>
    </citation>
    <scope>NUCLEOTIDE SEQUENCE [LARGE SCALE GENOMIC DNA]</scope>
    <source>
        <strain evidence="11 12">SM1901</strain>
    </source>
</reference>
<dbReference type="InterPro" id="IPR031157">
    <property type="entry name" value="G_TR_CS"/>
</dbReference>
<dbReference type="EC" id="2.7.7.4" evidence="9"/>
<dbReference type="Pfam" id="PF00009">
    <property type="entry name" value="GTP_EFTU"/>
    <property type="match status" value="1"/>
</dbReference>
<evidence type="ECO:0000256" key="2">
    <source>
        <dbReference type="ARBA" id="ARBA00022679"/>
    </source>
</evidence>
<dbReference type="SUPFAM" id="SSF50465">
    <property type="entry name" value="EF-Tu/eEF-1alpha/eIF2-gamma C-terminal domain"/>
    <property type="match status" value="1"/>
</dbReference>
<feature type="domain" description="Tr-type G" evidence="10">
    <location>
        <begin position="30"/>
        <end position="243"/>
    </location>
</feature>
<dbReference type="NCBIfam" id="NF003478">
    <property type="entry name" value="PRK05124.1"/>
    <property type="match status" value="1"/>
</dbReference>
<dbReference type="EMBL" id="CP041036">
    <property type="protein sequence ID" value="QDE30104.1"/>
    <property type="molecule type" value="Genomic_DNA"/>
</dbReference>
<evidence type="ECO:0000256" key="8">
    <source>
        <dbReference type="ARBA" id="ARBA00062688"/>
    </source>
</evidence>
<dbReference type="Pfam" id="PF22594">
    <property type="entry name" value="GTP-eEF1A_C"/>
    <property type="match status" value="1"/>
</dbReference>
<dbReference type="InterPro" id="IPR044138">
    <property type="entry name" value="CysN_II"/>
</dbReference>
<evidence type="ECO:0000256" key="4">
    <source>
        <dbReference type="ARBA" id="ARBA00022741"/>
    </source>
</evidence>
<comment type="pathway">
    <text evidence="1 9">Sulfur metabolism; hydrogen sulfide biosynthesis; sulfite from sulfate: step 1/3.</text>
</comment>
<dbReference type="InterPro" id="IPR009001">
    <property type="entry name" value="Transl_elong_EF1A/Init_IF2_C"/>
</dbReference>
<sequence>MDQAKTNTDRMAAEIQLHGVKEYLALQQNKGLLRFLTCGSVDDGKSTLIGRLLHDSAQIYEDQLASLKSDSAKMGTTGEAIDLALLVDGLQAEREQGITIDVAYRYFSSEKRKFIIADTPGHEQYTRNMATGASTCDLAVILVDARYGVQTQTKRHAFIASLLGLRHFVVAVNKMDLVGFDQTVFEKIQADFTDFVKDFGDLDIHFVPLSALNGDNVVNRSTQCDWYQGGTLLELLETIDTQRELSDLPVRFPVQYVLRPNLDFRGFSGTLASGIIKVGDELVALPSGKRSKIERIVTFDGDLPEAVAGQAITITLEDEIDISRGDLLAQPATAPEIANHIVADMVWMDEKPLQIGQLYDVKVAGKKTQAVVSEIEYITDVNTLERSAASTLSLNTIARVKLDLTESIVLDAYSLVRDTGGIILIDRLSNATVAAAMVVSGHQGDKQSNIEFSPFEVEFNALVRKHYPHWNARDISVLGK</sequence>
<dbReference type="CDD" id="cd04166">
    <property type="entry name" value="CysN_ATPS"/>
    <property type="match status" value="1"/>
</dbReference>
<feature type="binding site" evidence="9">
    <location>
        <begin position="39"/>
        <end position="46"/>
    </location>
    <ligand>
        <name>GTP</name>
        <dbReference type="ChEBI" id="CHEBI:37565"/>
    </ligand>
</feature>
<dbReference type="InterPro" id="IPR011779">
    <property type="entry name" value="SO4_adenylTrfase_lsu"/>
</dbReference>
<dbReference type="CDD" id="cd03695">
    <property type="entry name" value="CysN_NodQ_II"/>
    <property type="match status" value="1"/>
</dbReference>
<protein>
    <recommendedName>
        <fullName evidence="9">Sulfate adenylyltransferase subunit 1</fullName>
        <ecNumber evidence="9">2.7.7.4</ecNumber>
    </recommendedName>
    <alternativeName>
        <fullName evidence="9">ATP-sulfurylase large subunit</fullName>
    </alternativeName>
    <alternativeName>
        <fullName evidence="9">Sulfate adenylate transferase</fullName>
        <shortName evidence="9">SAT</shortName>
    </alternativeName>
</protein>
<dbReference type="Gene3D" id="3.40.50.300">
    <property type="entry name" value="P-loop containing nucleotide triphosphate hydrolases"/>
    <property type="match status" value="1"/>
</dbReference>